<protein>
    <submittedName>
        <fullName evidence="2">Uncharacterized protein</fullName>
    </submittedName>
</protein>
<name>A0A0E9T6K5_ANGAN</name>
<organism evidence="2">
    <name type="scientific">Anguilla anguilla</name>
    <name type="common">European freshwater eel</name>
    <name type="synonym">Muraena anguilla</name>
    <dbReference type="NCBI Taxonomy" id="7936"/>
    <lineage>
        <taxon>Eukaryota</taxon>
        <taxon>Metazoa</taxon>
        <taxon>Chordata</taxon>
        <taxon>Craniata</taxon>
        <taxon>Vertebrata</taxon>
        <taxon>Euteleostomi</taxon>
        <taxon>Actinopterygii</taxon>
        <taxon>Neopterygii</taxon>
        <taxon>Teleostei</taxon>
        <taxon>Anguilliformes</taxon>
        <taxon>Anguillidae</taxon>
        <taxon>Anguilla</taxon>
    </lineage>
</organism>
<proteinExistence type="predicted"/>
<evidence type="ECO:0000256" key="1">
    <source>
        <dbReference type="SAM" id="Phobius"/>
    </source>
</evidence>
<accession>A0A0E9T6K5</accession>
<dbReference type="AlphaFoldDB" id="A0A0E9T6K5"/>
<feature type="transmembrane region" description="Helical" evidence="1">
    <location>
        <begin position="6"/>
        <end position="25"/>
    </location>
</feature>
<keyword evidence="1" id="KW-0472">Membrane</keyword>
<dbReference type="EMBL" id="GBXM01059520">
    <property type="protein sequence ID" value="JAH49057.1"/>
    <property type="molecule type" value="Transcribed_RNA"/>
</dbReference>
<sequence>MTRYKLYTLPLKISLSCLVLIYIQLYQTAQNNAHAHQRYPVKMNDKRGEKEFTHTNCLQRTFL</sequence>
<keyword evidence="1" id="KW-1133">Transmembrane helix</keyword>
<reference evidence="2" key="1">
    <citation type="submission" date="2014-11" db="EMBL/GenBank/DDBJ databases">
        <authorList>
            <person name="Amaro Gonzalez C."/>
        </authorList>
    </citation>
    <scope>NUCLEOTIDE SEQUENCE</scope>
</reference>
<evidence type="ECO:0000313" key="2">
    <source>
        <dbReference type="EMBL" id="JAH49057.1"/>
    </source>
</evidence>
<reference evidence="2" key="2">
    <citation type="journal article" date="2015" name="Fish Shellfish Immunol.">
        <title>Early steps in the European eel (Anguilla anguilla)-Vibrio vulnificus interaction in the gills: Role of the RtxA13 toxin.</title>
        <authorList>
            <person name="Callol A."/>
            <person name="Pajuelo D."/>
            <person name="Ebbesson L."/>
            <person name="Teles M."/>
            <person name="MacKenzie S."/>
            <person name="Amaro C."/>
        </authorList>
    </citation>
    <scope>NUCLEOTIDE SEQUENCE</scope>
</reference>
<keyword evidence="1" id="KW-0812">Transmembrane</keyword>